<gene>
    <name evidence="1" type="ORF">R0135_06540</name>
</gene>
<proteinExistence type="predicted"/>
<dbReference type="Pfam" id="PF09493">
    <property type="entry name" value="DUF2389"/>
    <property type="match status" value="1"/>
</dbReference>
<sequence>MNNVNPKKLLNSKWSAVTPANKEKHFVVSEVEYDEDGVVVLCCIEAVMSKRSMLIDWRDLKDEGAWVHGWR</sequence>
<dbReference type="NCBIfam" id="TIGR02450">
    <property type="entry name" value="TIGR02450 family Trp-rich protein"/>
    <property type="match status" value="1"/>
</dbReference>
<dbReference type="RefSeq" id="WP_407349456.1">
    <property type="nucleotide sequence ID" value="NZ_CP136864.1"/>
</dbReference>
<organism evidence="1 2">
    <name type="scientific">Congregibacter variabilis</name>
    <dbReference type="NCBI Taxonomy" id="3081200"/>
    <lineage>
        <taxon>Bacteria</taxon>
        <taxon>Pseudomonadati</taxon>
        <taxon>Pseudomonadota</taxon>
        <taxon>Gammaproteobacteria</taxon>
        <taxon>Cellvibrionales</taxon>
        <taxon>Halieaceae</taxon>
        <taxon>Congregibacter</taxon>
    </lineage>
</organism>
<evidence type="ECO:0000313" key="2">
    <source>
        <dbReference type="Proteomes" id="UP001626537"/>
    </source>
</evidence>
<evidence type="ECO:0000313" key="1">
    <source>
        <dbReference type="EMBL" id="WOJ94822.1"/>
    </source>
</evidence>
<dbReference type="InterPro" id="IPR012663">
    <property type="entry name" value="CHP02450_Tryp"/>
</dbReference>
<dbReference type="Proteomes" id="UP001626537">
    <property type="component" value="Chromosome"/>
</dbReference>
<accession>A0ABZ0I5M9</accession>
<keyword evidence="2" id="KW-1185">Reference proteome</keyword>
<dbReference type="EMBL" id="CP136864">
    <property type="protein sequence ID" value="WOJ94822.1"/>
    <property type="molecule type" value="Genomic_DNA"/>
</dbReference>
<name>A0ABZ0I5M9_9GAMM</name>
<reference evidence="1 2" key="1">
    <citation type="submission" date="2023-10" db="EMBL/GenBank/DDBJ databases">
        <title>Two novel species belonging to the OM43/NOR5 clade.</title>
        <authorList>
            <person name="Park M."/>
        </authorList>
    </citation>
    <scope>NUCLEOTIDE SEQUENCE [LARGE SCALE GENOMIC DNA]</scope>
    <source>
        <strain evidence="1 2">IMCC43200</strain>
    </source>
</reference>
<protein>
    <submittedName>
        <fullName evidence="1">TIGR02450 family Trp-rich protein</fullName>
    </submittedName>
</protein>